<dbReference type="EMBL" id="LLXJ01000060">
    <property type="protein sequence ID" value="PKC16124.1"/>
    <property type="molecule type" value="Genomic_DNA"/>
</dbReference>
<reference evidence="1 2" key="1">
    <citation type="submission" date="2016-04" db="EMBL/GenBank/DDBJ databases">
        <title>Genome analyses suggest a sexual origin of heterokaryosis in a supposedly ancient asexual fungus.</title>
        <authorList>
            <person name="Ropars J."/>
            <person name="Sedzielewska K."/>
            <person name="Noel J."/>
            <person name="Charron P."/>
            <person name="Farinelli L."/>
            <person name="Marton T."/>
            <person name="Kruger M."/>
            <person name="Pelin A."/>
            <person name="Brachmann A."/>
            <person name="Corradi N."/>
        </authorList>
    </citation>
    <scope>NUCLEOTIDE SEQUENCE [LARGE SCALE GENOMIC DNA]</scope>
    <source>
        <strain evidence="1 2">A5</strain>
    </source>
</reference>
<sequence length="152" mass="17045">MSHVKRIFDQFISMGKKITKSVSVPQNWPSNITYLTSNEFFPPSIKPPNPFAFPLPKSKHPNNPFTSSHLLPLSTSPPMPNPNVRIKKLPDDHPVYPGYGLFANKDLKKFNLVVCYTGKVTKREIGGEEGSDYVLGFGDEFCIDGYRQGNIS</sequence>
<evidence type="ECO:0000313" key="1">
    <source>
        <dbReference type="EMBL" id="PKC16124.1"/>
    </source>
</evidence>
<accession>A0A2N0QAM6</accession>
<reference evidence="1 2" key="2">
    <citation type="submission" date="2017-09" db="EMBL/GenBank/DDBJ databases">
        <title>Extensive intraspecific genome diversity in a model arbuscular mycorrhizal fungus.</title>
        <authorList>
            <person name="Chen E.C."/>
            <person name="Morin E."/>
            <person name="Beaudet D."/>
            <person name="Noel J."/>
            <person name="Ndikumana S."/>
            <person name="Charron P."/>
            <person name="St-Onge C."/>
            <person name="Giorgi J."/>
            <person name="Grigoriev I.V."/>
            <person name="Roux C."/>
            <person name="Martin F.M."/>
            <person name="Corradi N."/>
        </authorList>
    </citation>
    <scope>NUCLEOTIDE SEQUENCE [LARGE SCALE GENOMIC DNA]</scope>
    <source>
        <strain evidence="1 2">A5</strain>
    </source>
</reference>
<dbReference type="InterPro" id="IPR046341">
    <property type="entry name" value="SET_dom_sf"/>
</dbReference>
<name>A0A2N0QAM6_9GLOM</name>
<gene>
    <name evidence="1" type="ORF">RhiirA5_186439</name>
</gene>
<dbReference type="VEuPathDB" id="FungiDB:FUN_016454"/>
<dbReference type="Proteomes" id="UP000232722">
    <property type="component" value="Unassembled WGS sequence"/>
</dbReference>
<dbReference type="Gene3D" id="2.170.270.10">
    <property type="entry name" value="SET domain"/>
    <property type="match status" value="1"/>
</dbReference>
<dbReference type="VEuPathDB" id="FungiDB:RhiirFUN_013202"/>
<dbReference type="VEuPathDB" id="FungiDB:RhiirA1_411712"/>
<dbReference type="SUPFAM" id="SSF82199">
    <property type="entry name" value="SET domain"/>
    <property type="match status" value="1"/>
</dbReference>
<evidence type="ECO:0000313" key="2">
    <source>
        <dbReference type="Proteomes" id="UP000232722"/>
    </source>
</evidence>
<proteinExistence type="predicted"/>
<protein>
    <submittedName>
        <fullName evidence="1">Uncharacterized protein</fullName>
    </submittedName>
</protein>
<organism evidence="1 2">
    <name type="scientific">Rhizophagus irregularis</name>
    <dbReference type="NCBI Taxonomy" id="588596"/>
    <lineage>
        <taxon>Eukaryota</taxon>
        <taxon>Fungi</taxon>
        <taxon>Fungi incertae sedis</taxon>
        <taxon>Mucoromycota</taxon>
        <taxon>Glomeromycotina</taxon>
        <taxon>Glomeromycetes</taxon>
        <taxon>Glomerales</taxon>
        <taxon>Glomeraceae</taxon>
        <taxon>Rhizophagus</taxon>
    </lineage>
</organism>
<comment type="caution">
    <text evidence="1">The sequence shown here is derived from an EMBL/GenBank/DDBJ whole genome shotgun (WGS) entry which is preliminary data.</text>
</comment>
<dbReference type="AlphaFoldDB" id="A0A2N0QAM6"/>